<reference evidence="1" key="1">
    <citation type="submission" date="2018-02" db="EMBL/GenBank/DDBJ databases">
        <title>Rhizophora mucronata_Transcriptome.</title>
        <authorList>
            <person name="Meera S.P."/>
            <person name="Sreeshan A."/>
            <person name="Augustine A."/>
        </authorList>
    </citation>
    <scope>NUCLEOTIDE SEQUENCE</scope>
    <source>
        <tissue evidence="1">Leaf</tissue>
    </source>
</reference>
<sequence length="38" mass="4308">MSASPTLFMVQFGNSEMKCHFLLNLTYPCSLIDLDLRA</sequence>
<organism evidence="1">
    <name type="scientific">Rhizophora mucronata</name>
    <name type="common">Asiatic mangrove</name>
    <dbReference type="NCBI Taxonomy" id="61149"/>
    <lineage>
        <taxon>Eukaryota</taxon>
        <taxon>Viridiplantae</taxon>
        <taxon>Streptophyta</taxon>
        <taxon>Embryophyta</taxon>
        <taxon>Tracheophyta</taxon>
        <taxon>Spermatophyta</taxon>
        <taxon>Magnoliopsida</taxon>
        <taxon>eudicotyledons</taxon>
        <taxon>Gunneridae</taxon>
        <taxon>Pentapetalae</taxon>
        <taxon>rosids</taxon>
        <taxon>fabids</taxon>
        <taxon>Malpighiales</taxon>
        <taxon>Rhizophoraceae</taxon>
        <taxon>Rhizophora</taxon>
    </lineage>
</organism>
<protein>
    <submittedName>
        <fullName evidence="1">Uncharacterized protein</fullName>
    </submittedName>
</protein>
<dbReference type="EMBL" id="GGEC01082354">
    <property type="protein sequence ID" value="MBX62838.1"/>
    <property type="molecule type" value="Transcribed_RNA"/>
</dbReference>
<dbReference type="AlphaFoldDB" id="A0A2P2Q769"/>
<accession>A0A2P2Q769</accession>
<evidence type="ECO:0000313" key="1">
    <source>
        <dbReference type="EMBL" id="MBX62838.1"/>
    </source>
</evidence>
<name>A0A2P2Q769_RHIMU</name>
<proteinExistence type="predicted"/>